<accession>A0ABN8JZN7</accession>
<dbReference type="Pfam" id="PF00528">
    <property type="entry name" value="BPD_transp_1"/>
    <property type="match status" value="1"/>
</dbReference>
<dbReference type="InterPro" id="IPR000515">
    <property type="entry name" value="MetI-like"/>
</dbReference>
<sequence length="318" mass="34681">MNWYLFRLGRACITILLLLILAFFALAASGDPAQILLGPDTSQAAIDAFREKWGLTLPLWQQFLIYLNGLLHMNFGLSYRTGESALALVLDRIPVTLSLVLPTILLSIALGVPLGILSAMHRGRFIDRLAITLSVVGLSVPSFLLGVLAMYLFSVKLGWLAPSGYVDWSSYIMPVATLSTVGIGTYARFTRSAMVEVMSRPMIETARASGLSEGIIHRVHALPNALTPLITITALEFGHFVTYAAVVENVFGWQGTGSLLIESVSARDFAVVQAIMIITGVTMILANLLADLSYGFIDPRIADLRHRSARRLRTVCES</sequence>
<keyword evidence="6 7" id="KW-0472">Membrane</keyword>
<feature type="domain" description="ABC transmembrane type-1" evidence="8">
    <location>
        <begin position="93"/>
        <end position="290"/>
    </location>
</feature>
<evidence type="ECO:0000256" key="5">
    <source>
        <dbReference type="ARBA" id="ARBA00022989"/>
    </source>
</evidence>
<dbReference type="EMBL" id="CAKXZT010000126">
    <property type="protein sequence ID" value="CAH2402352.1"/>
    <property type="molecule type" value="Genomic_DNA"/>
</dbReference>
<evidence type="ECO:0000313" key="10">
    <source>
        <dbReference type="Proteomes" id="UP001153050"/>
    </source>
</evidence>
<dbReference type="PROSITE" id="PS50928">
    <property type="entry name" value="ABC_TM1"/>
    <property type="match status" value="1"/>
</dbReference>
<evidence type="ECO:0000256" key="3">
    <source>
        <dbReference type="ARBA" id="ARBA00022475"/>
    </source>
</evidence>
<dbReference type="Gene3D" id="1.10.3720.10">
    <property type="entry name" value="MetI-like"/>
    <property type="match status" value="1"/>
</dbReference>
<organism evidence="9 10">
    <name type="scientific">Mesorhizobium escarrei</name>
    <dbReference type="NCBI Taxonomy" id="666018"/>
    <lineage>
        <taxon>Bacteria</taxon>
        <taxon>Pseudomonadati</taxon>
        <taxon>Pseudomonadota</taxon>
        <taxon>Alphaproteobacteria</taxon>
        <taxon>Hyphomicrobiales</taxon>
        <taxon>Phyllobacteriaceae</taxon>
        <taxon>Mesorhizobium</taxon>
    </lineage>
</organism>
<gene>
    <name evidence="9" type="ORF">MES5069_310088</name>
</gene>
<keyword evidence="3" id="KW-1003">Cell membrane</keyword>
<protein>
    <submittedName>
        <fullName evidence="9">ABC transporter permease</fullName>
    </submittedName>
</protein>
<dbReference type="InterPro" id="IPR045621">
    <property type="entry name" value="BPD_transp_1_N"/>
</dbReference>
<name>A0ABN8JZN7_9HYPH</name>
<dbReference type="InterPro" id="IPR035906">
    <property type="entry name" value="MetI-like_sf"/>
</dbReference>
<dbReference type="CDD" id="cd06261">
    <property type="entry name" value="TM_PBP2"/>
    <property type="match status" value="1"/>
</dbReference>
<feature type="transmembrane region" description="Helical" evidence="7">
    <location>
        <begin position="171"/>
        <end position="189"/>
    </location>
</feature>
<comment type="subcellular location">
    <subcellularLocation>
        <location evidence="1 7">Cell membrane</location>
        <topology evidence="1 7">Multi-pass membrane protein</topology>
    </subcellularLocation>
</comment>
<dbReference type="Proteomes" id="UP001153050">
    <property type="component" value="Unassembled WGS sequence"/>
</dbReference>
<evidence type="ECO:0000256" key="7">
    <source>
        <dbReference type="RuleBase" id="RU363032"/>
    </source>
</evidence>
<evidence type="ECO:0000256" key="1">
    <source>
        <dbReference type="ARBA" id="ARBA00004651"/>
    </source>
</evidence>
<evidence type="ECO:0000313" key="9">
    <source>
        <dbReference type="EMBL" id="CAH2402352.1"/>
    </source>
</evidence>
<evidence type="ECO:0000256" key="2">
    <source>
        <dbReference type="ARBA" id="ARBA00022448"/>
    </source>
</evidence>
<feature type="transmembrane region" description="Helical" evidence="7">
    <location>
        <begin position="269"/>
        <end position="290"/>
    </location>
</feature>
<dbReference type="PANTHER" id="PTHR43163:SF6">
    <property type="entry name" value="DIPEPTIDE TRANSPORT SYSTEM PERMEASE PROTEIN DPPB-RELATED"/>
    <property type="match status" value="1"/>
</dbReference>
<feature type="transmembrane region" description="Helical" evidence="7">
    <location>
        <begin position="129"/>
        <end position="151"/>
    </location>
</feature>
<comment type="caution">
    <text evidence="9">The sequence shown here is derived from an EMBL/GenBank/DDBJ whole genome shotgun (WGS) entry which is preliminary data.</text>
</comment>
<dbReference type="PANTHER" id="PTHR43163">
    <property type="entry name" value="DIPEPTIDE TRANSPORT SYSTEM PERMEASE PROTEIN DPPB-RELATED"/>
    <property type="match status" value="1"/>
</dbReference>
<evidence type="ECO:0000259" key="8">
    <source>
        <dbReference type="PROSITE" id="PS50928"/>
    </source>
</evidence>
<keyword evidence="5 7" id="KW-1133">Transmembrane helix</keyword>
<keyword evidence="2 7" id="KW-0813">Transport</keyword>
<dbReference type="RefSeq" id="WP_254019005.1">
    <property type="nucleotide sequence ID" value="NZ_CAKXZT010000126.1"/>
</dbReference>
<evidence type="ECO:0000256" key="4">
    <source>
        <dbReference type="ARBA" id="ARBA00022692"/>
    </source>
</evidence>
<comment type="similarity">
    <text evidence="7">Belongs to the binding-protein-dependent transport system permease family.</text>
</comment>
<keyword evidence="4 7" id="KW-0812">Transmembrane</keyword>
<keyword evidence="10" id="KW-1185">Reference proteome</keyword>
<feature type="transmembrane region" description="Helical" evidence="7">
    <location>
        <begin position="95"/>
        <end position="117"/>
    </location>
</feature>
<reference evidence="9 10" key="1">
    <citation type="submission" date="2022-03" db="EMBL/GenBank/DDBJ databases">
        <authorList>
            <person name="Brunel B."/>
        </authorList>
    </citation>
    <scope>NUCLEOTIDE SEQUENCE [LARGE SCALE GENOMIC DNA]</scope>
    <source>
        <strain evidence="9">STM5069sample</strain>
    </source>
</reference>
<dbReference type="Pfam" id="PF19300">
    <property type="entry name" value="BPD_transp_1_N"/>
    <property type="match status" value="1"/>
</dbReference>
<dbReference type="SUPFAM" id="SSF161098">
    <property type="entry name" value="MetI-like"/>
    <property type="match status" value="1"/>
</dbReference>
<proteinExistence type="inferred from homology"/>
<evidence type="ECO:0000256" key="6">
    <source>
        <dbReference type="ARBA" id="ARBA00023136"/>
    </source>
</evidence>